<accession>A0A6A5ZWJ1</accession>
<evidence type="ECO:0008006" key="3">
    <source>
        <dbReference type="Google" id="ProtNLM"/>
    </source>
</evidence>
<evidence type="ECO:0000313" key="1">
    <source>
        <dbReference type="EMBL" id="KAF2122641.1"/>
    </source>
</evidence>
<dbReference type="OrthoDB" id="10677918at2759"/>
<dbReference type="AlphaFoldDB" id="A0A6A5ZWJ1"/>
<keyword evidence="2" id="KW-1185">Reference proteome</keyword>
<proteinExistence type="predicted"/>
<dbReference type="EMBL" id="ML977310">
    <property type="protein sequence ID" value="KAF2122641.1"/>
    <property type="molecule type" value="Genomic_DNA"/>
</dbReference>
<organism evidence="1 2">
    <name type="scientific">Lophiotrema nucula</name>
    <dbReference type="NCBI Taxonomy" id="690887"/>
    <lineage>
        <taxon>Eukaryota</taxon>
        <taxon>Fungi</taxon>
        <taxon>Dikarya</taxon>
        <taxon>Ascomycota</taxon>
        <taxon>Pezizomycotina</taxon>
        <taxon>Dothideomycetes</taxon>
        <taxon>Pleosporomycetidae</taxon>
        <taxon>Pleosporales</taxon>
        <taxon>Lophiotremataceae</taxon>
        <taxon>Lophiotrema</taxon>
    </lineage>
</organism>
<gene>
    <name evidence="1" type="ORF">BDV96DRAFT_639216</name>
</gene>
<sequence length="520" mass="60120">MGKHNTGLMSLPEEILLRIANCVIGQNVRCFEIKYRPHLVRDLKLAAIACYDFALTNTRLHRIISPLLYTAVWNDTPFMNKLIRRVVNAPSIAQNIRYVCWADTRQASNVAHQEGDLYANGHPPHSTAEHVDQQTSIQEYDSMQPLQPPYFFFPEHDEDLAALLSLAPNTRWLEVALWNSDWSLWTNDQRDLILVWALCNLEIPRWLQYLSLATSPDSASTIALRVQHLSVIHTRVGTTPLSYISDILRLPSLIRLTLDRVLQIHELETHKPVPWHCPARSSSVRELYITESLIDTRMIARLLSSPRALVQFHLHFPEGDIPQWWAGEPYLPYPRLCFRTLTPAILQHRDSLKTLGCWGVTHRDSGFWPFYADPPVGRLGSLKSMHQLLYLGVHANATAMDELPKSLVMLELLSNAYQTPHEQQLLDDLASFCASTSSKLREVSLIFDDREPYLETEQGRRLIEQFLKEEVTVSLHNRYWRYDVHYSMGPPKKAFTGRYIHTKWYSKHEVFNLVDIARFE</sequence>
<evidence type="ECO:0000313" key="2">
    <source>
        <dbReference type="Proteomes" id="UP000799770"/>
    </source>
</evidence>
<reference evidence="1" key="1">
    <citation type="journal article" date="2020" name="Stud. Mycol.">
        <title>101 Dothideomycetes genomes: a test case for predicting lifestyles and emergence of pathogens.</title>
        <authorList>
            <person name="Haridas S."/>
            <person name="Albert R."/>
            <person name="Binder M."/>
            <person name="Bloem J."/>
            <person name="Labutti K."/>
            <person name="Salamov A."/>
            <person name="Andreopoulos B."/>
            <person name="Baker S."/>
            <person name="Barry K."/>
            <person name="Bills G."/>
            <person name="Bluhm B."/>
            <person name="Cannon C."/>
            <person name="Castanera R."/>
            <person name="Culley D."/>
            <person name="Daum C."/>
            <person name="Ezra D."/>
            <person name="Gonzalez J."/>
            <person name="Henrissat B."/>
            <person name="Kuo A."/>
            <person name="Liang C."/>
            <person name="Lipzen A."/>
            <person name="Lutzoni F."/>
            <person name="Magnuson J."/>
            <person name="Mondo S."/>
            <person name="Nolan M."/>
            <person name="Ohm R."/>
            <person name="Pangilinan J."/>
            <person name="Park H.-J."/>
            <person name="Ramirez L."/>
            <person name="Alfaro M."/>
            <person name="Sun H."/>
            <person name="Tritt A."/>
            <person name="Yoshinaga Y."/>
            <person name="Zwiers L.-H."/>
            <person name="Turgeon B."/>
            <person name="Goodwin S."/>
            <person name="Spatafora J."/>
            <person name="Crous P."/>
            <person name="Grigoriev I."/>
        </authorList>
    </citation>
    <scope>NUCLEOTIDE SEQUENCE</scope>
    <source>
        <strain evidence="1">CBS 627.86</strain>
    </source>
</reference>
<protein>
    <recommendedName>
        <fullName evidence="3">F-box domain-containing protein</fullName>
    </recommendedName>
</protein>
<dbReference type="Proteomes" id="UP000799770">
    <property type="component" value="Unassembled WGS sequence"/>
</dbReference>
<name>A0A6A5ZWJ1_9PLEO</name>